<evidence type="ECO:0000313" key="2">
    <source>
        <dbReference type="Proteomes" id="UP000789570"/>
    </source>
</evidence>
<evidence type="ECO:0000313" key="1">
    <source>
        <dbReference type="EMBL" id="CAG8517924.1"/>
    </source>
</evidence>
<sequence length="126" mass="14707">MAIKTSFTRANVSRTTNGFKRMKLLKTVAVISKLSCAHLGCNAHLLVFSISSAVILTTIEAYRYKWPNTVMWTMIQDNWILQKNVKRRANVEIYWTRDIFTMIFVTIKISIFHEIPENQNTYISFL</sequence>
<organism evidence="1 2">
    <name type="scientific">Funneliformis caledonium</name>
    <dbReference type="NCBI Taxonomy" id="1117310"/>
    <lineage>
        <taxon>Eukaryota</taxon>
        <taxon>Fungi</taxon>
        <taxon>Fungi incertae sedis</taxon>
        <taxon>Mucoromycota</taxon>
        <taxon>Glomeromycotina</taxon>
        <taxon>Glomeromycetes</taxon>
        <taxon>Glomerales</taxon>
        <taxon>Glomeraceae</taxon>
        <taxon>Funneliformis</taxon>
    </lineage>
</organism>
<keyword evidence="2" id="KW-1185">Reference proteome</keyword>
<name>A0A9N9F913_9GLOM</name>
<protein>
    <submittedName>
        <fullName evidence="1">8601_t:CDS:1</fullName>
    </submittedName>
</protein>
<accession>A0A9N9F913</accession>
<proteinExistence type="predicted"/>
<gene>
    <name evidence="1" type="ORF">FCALED_LOCUS4542</name>
</gene>
<dbReference type="AlphaFoldDB" id="A0A9N9F913"/>
<dbReference type="EMBL" id="CAJVPQ010000895">
    <property type="protein sequence ID" value="CAG8517924.1"/>
    <property type="molecule type" value="Genomic_DNA"/>
</dbReference>
<reference evidence="1" key="1">
    <citation type="submission" date="2021-06" db="EMBL/GenBank/DDBJ databases">
        <authorList>
            <person name="Kallberg Y."/>
            <person name="Tangrot J."/>
            <person name="Rosling A."/>
        </authorList>
    </citation>
    <scope>NUCLEOTIDE SEQUENCE</scope>
    <source>
        <strain evidence="1">UK204</strain>
    </source>
</reference>
<comment type="caution">
    <text evidence="1">The sequence shown here is derived from an EMBL/GenBank/DDBJ whole genome shotgun (WGS) entry which is preliminary data.</text>
</comment>
<dbReference type="Proteomes" id="UP000789570">
    <property type="component" value="Unassembled WGS sequence"/>
</dbReference>